<keyword evidence="2" id="KW-0413">Isomerase</keyword>
<dbReference type="AlphaFoldDB" id="A0A254N9A4"/>
<dbReference type="OrthoDB" id="1115105at2"/>
<accession>A0A254N9A4</accession>
<feature type="domain" description="SnoaL-like" evidence="1">
    <location>
        <begin position="14"/>
        <end position="107"/>
    </location>
</feature>
<keyword evidence="3" id="KW-1185">Reference proteome</keyword>
<reference evidence="2 3" key="1">
    <citation type="journal article" date="2007" name="Int. J. Syst. Evol. Microbiol.">
        <title>Description of Pelomonas aquatica sp. nov. and Pelomonas puraquae sp. nov., isolated from industrial and haemodialysis water.</title>
        <authorList>
            <person name="Gomila M."/>
            <person name="Bowien B."/>
            <person name="Falsen E."/>
            <person name="Moore E.R."/>
            <person name="Lalucat J."/>
        </authorList>
    </citation>
    <scope>NUCLEOTIDE SEQUENCE [LARGE SCALE GENOMIC DNA]</scope>
    <source>
        <strain evidence="2 3">CCUG 52769</strain>
    </source>
</reference>
<dbReference type="EMBL" id="NISI01000002">
    <property type="protein sequence ID" value="OWR04596.1"/>
    <property type="molecule type" value="Genomic_DNA"/>
</dbReference>
<dbReference type="GO" id="GO:0016853">
    <property type="term" value="F:isomerase activity"/>
    <property type="evidence" value="ECO:0007669"/>
    <property type="project" value="UniProtKB-KW"/>
</dbReference>
<sequence>MTHSDPRVATLIGLYEALAPATLDELAARYARTCRFKDPFNEVEGRAAVRRIFAHMFETVKAPRFVVTSVIAEGDQCFLGWDFHAGDFVIRGASHLRFDDAGLVADHRDYWDAAEELYEKLPVLGALMRLLKRRLKAT</sequence>
<evidence type="ECO:0000313" key="3">
    <source>
        <dbReference type="Proteomes" id="UP000197446"/>
    </source>
</evidence>
<dbReference type="SUPFAM" id="SSF54427">
    <property type="entry name" value="NTF2-like"/>
    <property type="match status" value="1"/>
</dbReference>
<organism evidence="2 3">
    <name type="scientific">Roseateles puraquae</name>
    <dbReference type="NCBI Taxonomy" id="431059"/>
    <lineage>
        <taxon>Bacteria</taxon>
        <taxon>Pseudomonadati</taxon>
        <taxon>Pseudomonadota</taxon>
        <taxon>Betaproteobacteria</taxon>
        <taxon>Burkholderiales</taxon>
        <taxon>Sphaerotilaceae</taxon>
        <taxon>Roseateles</taxon>
    </lineage>
</organism>
<dbReference type="Gene3D" id="3.10.450.50">
    <property type="match status" value="1"/>
</dbReference>
<dbReference type="Proteomes" id="UP000197446">
    <property type="component" value="Unassembled WGS sequence"/>
</dbReference>
<evidence type="ECO:0000259" key="1">
    <source>
        <dbReference type="Pfam" id="PF12680"/>
    </source>
</evidence>
<proteinExistence type="predicted"/>
<dbReference type="InterPro" id="IPR037401">
    <property type="entry name" value="SnoaL-like"/>
</dbReference>
<name>A0A254N9A4_9BURK</name>
<protein>
    <submittedName>
        <fullName evidence="2">Isomerase</fullName>
    </submittedName>
</protein>
<gene>
    <name evidence="2" type="ORF">CDO81_08415</name>
</gene>
<dbReference type="RefSeq" id="WP_088482731.1">
    <property type="nucleotide sequence ID" value="NZ_NISI01000002.1"/>
</dbReference>
<comment type="caution">
    <text evidence="2">The sequence shown here is derived from an EMBL/GenBank/DDBJ whole genome shotgun (WGS) entry which is preliminary data.</text>
</comment>
<evidence type="ECO:0000313" key="2">
    <source>
        <dbReference type="EMBL" id="OWR04596.1"/>
    </source>
</evidence>
<dbReference type="InterPro" id="IPR032710">
    <property type="entry name" value="NTF2-like_dom_sf"/>
</dbReference>
<dbReference type="Pfam" id="PF12680">
    <property type="entry name" value="SnoaL_2"/>
    <property type="match status" value="1"/>
</dbReference>